<name>A0ABW1Z2X1_9RHOB</name>
<comment type="caution">
    <text evidence="1">The sequence shown here is derived from an EMBL/GenBank/DDBJ whole genome shotgun (WGS) entry which is preliminary data.</text>
</comment>
<evidence type="ECO:0000313" key="1">
    <source>
        <dbReference type="EMBL" id="MFC6643906.1"/>
    </source>
</evidence>
<sequence>MNAEIACARLASVPKEIRDQMMRHRRELPAGAVTVVARFFKAMTERGEHISAPSQQSFLGSCGSESTLGLLLRVLGQHATSVGLAEGRALRQAYYAKRSCSGTEPSPGRRGQGASVTEARNWPPEWEAFLPGLRGAAIRDSSINRHVASINRCAALVPDLPCPPGLGWLFAWELAKWLQTQDTLEDRKAVSARTAASYIGALVSLGLHGNLEADALDGMRSV</sequence>
<evidence type="ECO:0000313" key="2">
    <source>
        <dbReference type="Proteomes" id="UP001596403"/>
    </source>
</evidence>
<dbReference type="Proteomes" id="UP001596403">
    <property type="component" value="Unassembled WGS sequence"/>
</dbReference>
<accession>A0ABW1Z2X1</accession>
<dbReference type="RefSeq" id="WP_132447116.1">
    <property type="nucleotide sequence ID" value="NZ_JBHSWA010000005.1"/>
</dbReference>
<proteinExistence type="predicted"/>
<dbReference type="EMBL" id="JBHSWA010000005">
    <property type="protein sequence ID" value="MFC6643906.1"/>
    <property type="molecule type" value="Genomic_DNA"/>
</dbReference>
<reference evidence="2" key="1">
    <citation type="journal article" date="2019" name="Int. J. Syst. Evol. Microbiol.">
        <title>The Global Catalogue of Microorganisms (GCM) 10K type strain sequencing project: providing services to taxonomists for standard genome sequencing and annotation.</title>
        <authorList>
            <consortium name="The Broad Institute Genomics Platform"/>
            <consortium name="The Broad Institute Genome Sequencing Center for Infectious Disease"/>
            <person name="Wu L."/>
            <person name="Ma J."/>
        </authorList>
    </citation>
    <scope>NUCLEOTIDE SEQUENCE [LARGE SCALE GENOMIC DNA]</scope>
    <source>
        <strain evidence="2">NBRC 111368</strain>
    </source>
</reference>
<keyword evidence="2" id="KW-1185">Reference proteome</keyword>
<protein>
    <submittedName>
        <fullName evidence="1">Uncharacterized protein</fullName>
    </submittedName>
</protein>
<gene>
    <name evidence="1" type="ORF">ACFQAU_21495</name>
</gene>
<organism evidence="1 2">
    <name type="scientific">Sulfitobacter profundi</name>
    <dbReference type="NCBI Taxonomy" id="2679961"/>
    <lineage>
        <taxon>Bacteria</taxon>
        <taxon>Pseudomonadati</taxon>
        <taxon>Pseudomonadota</taxon>
        <taxon>Alphaproteobacteria</taxon>
        <taxon>Rhodobacterales</taxon>
        <taxon>Roseobacteraceae</taxon>
        <taxon>Sulfitobacter</taxon>
    </lineage>
</organism>